<dbReference type="GO" id="GO:0003700">
    <property type="term" value="F:DNA-binding transcription factor activity"/>
    <property type="evidence" value="ECO:0007669"/>
    <property type="project" value="TreeGrafter"/>
</dbReference>
<evidence type="ECO:0000256" key="1">
    <source>
        <dbReference type="ARBA" id="ARBA00023125"/>
    </source>
</evidence>
<evidence type="ECO:0000313" key="3">
    <source>
        <dbReference type="EMBL" id="AGK80447.1"/>
    </source>
</evidence>
<dbReference type="RefSeq" id="WP_015611750.1">
    <property type="nucleotide sequence ID" value="NC_021177.1"/>
</dbReference>
<dbReference type="Gene3D" id="1.10.260.40">
    <property type="entry name" value="lambda repressor-like DNA-binding domains"/>
    <property type="match status" value="1"/>
</dbReference>
<feature type="domain" description="HTH cro/C1-type" evidence="2">
    <location>
        <begin position="11"/>
        <end position="65"/>
    </location>
</feature>
<dbReference type="SUPFAM" id="SSF47413">
    <property type="entry name" value="lambda repressor-like DNA-binding domains"/>
    <property type="match status" value="1"/>
</dbReference>
<dbReference type="Pfam" id="PF01381">
    <property type="entry name" value="HTH_3"/>
    <property type="match status" value="1"/>
</dbReference>
<dbReference type="GO" id="GO:0005829">
    <property type="term" value="C:cytosol"/>
    <property type="evidence" value="ECO:0007669"/>
    <property type="project" value="TreeGrafter"/>
</dbReference>
<accession>N0D543</accession>
<dbReference type="GO" id="GO:0003677">
    <property type="term" value="F:DNA binding"/>
    <property type="evidence" value="ECO:0007669"/>
    <property type="project" value="UniProtKB-KW"/>
</dbReference>
<dbReference type="InterPro" id="IPR050807">
    <property type="entry name" value="TransReg_Diox_bact_type"/>
</dbReference>
<dbReference type="SMART" id="SM00530">
    <property type="entry name" value="HTH_XRE"/>
    <property type="match status" value="1"/>
</dbReference>
<proteinExistence type="predicted"/>
<dbReference type="InterPro" id="IPR010982">
    <property type="entry name" value="Lambda_DNA-bd_dom_sf"/>
</dbReference>
<dbReference type="PATRIC" id="fig|1303692.3.peg.5584"/>
<sequence length="71" mass="7823">MTARTFSPDALRRIRRNRGLSQRKLATSLGVHNTAISAYENGHRRPDVQTLATIADVLGARMDDFVRSAAA</sequence>
<name>N0D543_STRMI</name>
<dbReference type="PANTHER" id="PTHR46797:SF1">
    <property type="entry name" value="METHYLPHOSPHONATE SYNTHASE"/>
    <property type="match status" value="1"/>
</dbReference>
<keyword evidence="1" id="KW-0238">DNA-binding</keyword>
<protein>
    <submittedName>
        <fullName evidence="3">Transcriptional regulator</fullName>
    </submittedName>
</protein>
<dbReference type="EMBL" id="CP005080">
    <property type="protein sequence ID" value="AGK80447.1"/>
    <property type="molecule type" value="Genomic_DNA"/>
</dbReference>
<evidence type="ECO:0000313" key="4">
    <source>
        <dbReference type="Proteomes" id="UP000013304"/>
    </source>
</evidence>
<dbReference type="PROSITE" id="PS50943">
    <property type="entry name" value="HTH_CROC1"/>
    <property type="match status" value="1"/>
</dbReference>
<dbReference type="eggNOG" id="ENOG5031WF9">
    <property type="taxonomic scope" value="Bacteria"/>
</dbReference>
<dbReference type="HOGENOM" id="CLU_066192_62_11_11"/>
<organism evidence="3 4">
    <name type="scientific">Streptomyces microflavus DSM 40593</name>
    <dbReference type="NCBI Taxonomy" id="1303692"/>
    <lineage>
        <taxon>Bacteria</taxon>
        <taxon>Bacillati</taxon>
        <taxon>Actinomycetota</taxon>
        <taxon>Actinomycetes</taxon>
        <taxon>Kitasatosporales</taxon>
        <taxon>Streptomycetaceae</taxon>
        <taxon>Streptomyces</taxon>
    </lineage>
</organism>
<dbReference type="AlphaFoldDB" id="N0D543"/>
<gene>
    <name evidence="3" type="ORF">SFUL_5559</name>
</gene>
<dbReference type="Proteomes" id="UP000013304">
    <property type="component" value="Chromosome"/>
</dbReference>
<dbReference type="OrthoDB" id="4300064at2"/>
<reference evidence="3 4" key="1">
    <citation type="submission" date="2013-04" db="EMBL/GenBank/DDBJ databases">
        <title>Complete genome sequence of Streptomyces fulvissimus.</title>
        <authorList>
            <person name="Myronovskyi M."/>
            <person name="Tokovenko B."/>
            <person name="Manderscheid N."/>
            <person name="Petzke L."/>
            <person name="Luzhetskyy A."/>
        </authorList>
    </citation>
    <scope>NUCLEOTIDE SEQUENCE [LARGE SCALE GENOMIC DNA]</scope>
    <source>
        <strain evidence="3 4">DSM 40593</strain>
    </source>
</reference>
<dbReference type="InterPro" id="IPR001387">
    <property type="entry name" value="Cro/C1-type_HTH"/>
</dbReference>
<dbReference type="CDD" id="cd00093">
    <property type="entry name" value="HTH_XRE"/>
    <property type="match status" value="1"/>
</dbReference>
<dbReference type="PANTHER" id="PTHR46797">
    <property type="entry name" value="HTH-TYPE TRANSCRIPTIONAL REGULATOR"/>
    <property type="match status" value="1"/>
</dbReference>
<dbReference type="KEGG" id="sfi:SFUL_5559"/>
<evidence type="ECO:0000259" key="2">
    <source>
        <dbReference type="PROSITE" id="PS50943"/>
    </source>
</evidence>